<evidence type="ECO:0000313" key="1">
    <source>
        <dbReference type="EMBL" id="EEJ51750.1"/>
    </source>
</evidence>
<gene>
    <name evidence="1" type="ORF">HMPREF6123_0971</name>
</gene>
<sequence length="39" mass="4692">MREKFSSILCVRQRILLIIHFYIGKNKNLKRKGKFVLSL</sequence>
<dbReference type="HOGENOM" id="CLU_3313729_0_0_9"/>
<name>C2KWV2_9FIRM</name>
<proteinExistence type="predicted"/>
<protein>
    <submittedName>
        <fullName evidence="1">Uncharacterized protein</fullName>
    </submittedName>
</protein>
<comment type="caution">
    <text evidence="1">The sequence shown here is derived from an EMBL/GenBank/DDBJ whole genome shotgun (WGS) entry which is preliminary data.</text>
</comment>
<evidence type="ECO:0000313" key="2">
    <source>
        <dbReference type="Proteomes" id="UP000004121"/>
    </source>
</evidence>
<dbReference type="EMBL" id="ACKX01000091">
    <property type="protein sequence ID" value="EEJ51750.1"/>
    <property type="molecule type" value="Genomic_DNA"/>
</dbReference>
<dbReference type="STRING" id="585501.HMPREF6123_0971"/>
<accession>C2KWV2</accession>
<dbReference type="InParanoid" id="C2KWV2"/>
<reference evidence="1 2" key="1">
    <citation type="submission" date="2009-04" db="EMBL/GenBank/DDBJ databases">
        <authorList>
            <person name="Qin X."/>
            <person name="Bachman B."/>
            <person name="Battles P."/>
            <person name="Bell A."/>
            <person name="Bess C."/>
            <person name="Bickham C."/>
            <person name="Chaboub L."/>
            <person name="Chen D."/>
            <person name="Coyle M."/>
            <person name="Deiros D.R."/>
            <person name="Dinh H."/>
            <person name="Forbes L."/>
            <person name="Fowler G."/>
            <person name="Francisco L."/>
            <person name="Fu Q."/>
            <person name="Gubbala S."/>
            <person name="Hale W."/>
            <person name="Han Y."/>
            <person name="Hemphill L."/>
            <person name="Highlander S.K."/>
            <person name="Hirani K."/>
            <person name="Hogues M."/>
            <person name="Jackson L."/>
            <person name="Jakkamsetti A."/>
            <person name="Javaid M."/>
            <person name="Jiang H."/>
            <person name="Korchina V."/>
            <person name="Kovar C."/>
            <person name="Lara F."/>
            <person name="Lee S."/>
            <person name="Mata R."/>
            <person name="Mathew T."/>
            <person name="Moen C."/>
            <person name="Morales K."/>
            <person name="Munidasa M."/>
            <person name="Nazareth L."/>
            <person name="Ngo R."/>
            <person name="Nguyen L."/>
            <person name="Okwuonu G."/>
            <person name="Ongeri F."/>
            <person name="Patil S."/>
            <person name="Petrosino J."/>
            <person name="Pham C."/>
            <person name="Pham P."/>
            <person name="Pu L.-L."/>
            <person name="Puazo M."/>
            <person name="Raj R."/>
            <person name="Reid J."/>
            <person name="Rouhana J."/>
            <person name="Saada N."/>
            <person name="Shang Y."/>
            <person name="Simmons D."/>
            <person name="Thornton R."/>
            <person name="Warren J."/>
            <person name="Weissenberger G."/>
            <person name="Zhang J."/>
            <person name="Zhang L."/>
            <person name="Zhou C."/>
            <person name="Zhu D."/>
            <person name="Muzny D."/>
            <person name="Worley K."/>
            <person name="Gibbs R."/>
        </authorList>
    </citation>
    <scope>NUCLEOTIDE SEQUENCE [LARGE SCALE GENOMIC DNA]</scope>
    <source>
        <strain evidence="1 2">F0268</strain>
    </source>
</reference>
<dbReference type="Proteomes" id="UP000004121">
    <property type="component" value="Unassembled WGS sequence"/>
</dbReference>
<organism evidence="1 2">
    <name type="scientific">Oribacterium sinus F0268</name>
    <dbReference type="NCBI Taxonomy" id="585501"/>
    <lineage>
        <taxon>Bacteria</taxon>
        <taxon>Bacillati</taxon>
        <taxon>Bacillota</taxon>
        <taxon>Clostridia</taxon>
        <taxon>Lachnospirales</taxon>
        <taxon>Lachnospiraceae</taxon>
        <taxon>Oribacterium</taxon>
    </lineage>
</organism>
<dbReference type="AlphaFoldDB" id="C2KWV2"/>
<keyword evidence="2" id="KW-1185">Reference proteome</keyword>